<dbReference type="InterPro" id="IPR002110">
    <property type="entry name" value="Ankyrin_rpt"/>
</dbReference>
<dbReference type="RefSeq" id="XP_016607882.1">
    <property type="nucleotide sequence ID" value="XM_016753439.1"/>
</dbReference>
<dbReference type="PROSITE" id="PS50297">
    <property type="entry name" value="ANK_REP_REGION"/>
    <property type="match status" value="2"/>
</dbReference>
<dbReference type="EMBL" id="KQ257457">
    <property type="protein sequence ID" value="KNC99842.1"/>
    <property type="molecule type" value="Genomic_DNA"/>
</dbReference>
<dbReference type="AlphaFoldDB" id="A0A0L0HFD9"/>
<dbReference type="Pfam" id="PF00023">
    <property type="entry name" value="Ank"/>
    <property type="match status" value="1"/>
</dbReference>
<feature type="compositionally biased region" description="Polar residues" evidence="4">
    <location>
        <begin position="431"/>
        <end position="448"/>
    </location>
</feature>
<feature type="compositionally biased region" description="Polar residues" evidence="4">
    <location>
        <begin position="92"/>
        <end position="125"/>
    </location>
</feature>
<dbReference type="PANTHER" id="PTHR24171:SF8">
    <property type="entry name" value="BRCA1-ASSOCIATED RING DOMAIN PROTEIN 1"/>
    <property type="match status" value="1"/>
</dbReference>
<feature type="region of interest" description="Disordered" evidence="4">
    <location>
        <begin position="1"/>
        <end position="204"/>
    </location>
</feature>
<feature type="repeat" description="ANK" evidence="3">
    <location>
        <begin position="281"/>
        <end position="313"/>
    </location>
</feature>
<organism evidence="5 6">
    <name type="scientific">Spizellomyces punctatus (strain DAOM BR117)</name>
    <dbReference type="NCBI Taxonomy" id="645134"/>
    <lineage>
        <taxon>Eukaryota</taxon>
        <taxon>Fungi</taxon>
        <taxon>Fungi incertae sedis</taxon>
        <taxon>Chytridiomycota</taxon>
        <taxon>Chytridiomycota incertae sedis</taxon>
        <taxon>Chytridiomycetes</taxon>
        <taxon>Spizellomycetales</taxon>
        <taxon>Spizellomycetaceae</taxon>
        <taxon>Spizellomyces</taxon>
    </lineage>
</organism>
<dbReference type="PANTHER" id="PTHR24171">
    <property type="entry name" value="ANKYRIN REPEAT DOMAIN-CONTAINING PROTEIN 39-RELATED"/>
    <property type="match status" value="1"/>
</dbReference>
<feature type="compositionally biased region" description="Polar residues" evidence="4">
    <location>
        <begin position="455"/>
        <end position="488"/>
    </location>
</feature>
<feature type="compositionally biased region" description="Low complexity" evidence="4">
    <location>
        <begin position="80"/>
        <end position="90"/>
    </location>
</feature>
<dbReference type="VEuPathDB" id="FungiDB:SPPG_05216"/>
<dbReference type="GO" id="GO:0004842">
    <property type="term" value="F:ubiquitin-protein transferase activity"/>
    <property type="evidence" value="ECO:0007669"/>
    <property type="project" value="TreeGrafter"/>
</dbReference>
<dbReference type="InterPro" id="IPR036770">
    <property type="entry name" value="Ankyrin_rpt-contain_sf"/>
</dbReference>
<dbReference type="Pfam" id="PF12796">
    <property type="entry name" value="Ank_2"/>
    <property type="match status" value="1"/>
</dbReference>
<feature type="repeat" description="ANK" evidence="3">
    <location>
        <begin position="338"/>
        <end position="370"/>
    </location>
</feature>
<dbReference type="GO" id="GO:0085020">
    <property type="term" value="P:protein K6-linked ubiquitination"/>
    <property type="evidence" value="ECO:0007669"/>
    <property type="project" value="TreeGrafter"/>
</dbReference>
<dbReference type="Proteomes" id="UP000053201">
    <property type="component" value="Unassembled WGS sequence"/>
</dbReference>
<feature type="compositionally biased region" description="Gly residues" evidence="4">
    <location>
        <begin position="159"/>
        <end position="173"/>
    </location>
</feature>
<dbReference type="SUPFAM" id="SSF48403">
    <property type="entry name" value="Ankyrin repeat"/>
    <property type="match status" value="1"/>
</dbReference>
<name>A0A0L0HFD9_SPIPD</name>
<dbReference type="InParanoid" id="A0A0L0HFD9"/>
<feature type="compositionally biased region" description="Low complexity" evidence="4">
    <location>
        <begin position="186"/>
        <end position="198"/>
    </location>
</feature>
<feature type="repeat" description="ANK" evidence="3">
    <location>
        <begin position="248"/>
        <end position="280"/>
    </location>
</feature>
<evidence type="ECO:0000256" key="4">
    <source>
        <dbReference type="SAM" id="MobiDB-lite"/>
    </source>
</evidence>
<evidence type="ECO:0000256" key="1">
    <source>
        <dbReference type="ARBA" id="ARBA00022737"/>
    </source>
</evidence>
<dbReference type="eggNOG" id="KOG4177">
    <property type="taxonomic scope" value="Eukaryota"/>
</dbReference>
<dbReference type="Gene3D" id="1.25.40.20">
    <property type="entry name" value="Ankyrin repeat-containing domain"/>
    <property type="match status" value="2"/>
</dbReference>
<feature type="compositionally biased region" description="Polar residues" evidence="4">
    <location>
        <begin position="66"/>
        <end position="79"/>
    </location>
</feature>
<feature type="compositionally biased region" description="Low complexity" evidence="4">
    <location>
        <begin position="400"/>
        <end position="430"/>
    </location>
</feature>
<gene>
    <name evidence="5" type="ORF">SPPG_05216</name>
</gene>
<protein>
    <submittedName>
        <fullName evidence="5">Uncharacterized protein</fullName>
    </submittedName>
</protein>
<evidence type="ECO:0000256" key="3">
    <source>
        <dbReference type="PROSITE-ProRule" id="PRU00023"/>
    </source>
</evidence>
<keyword evidence="6" id="KW-1185">Reference proteome</keyword>
<dbReference type="STRING" id="645134.A0A0L0HFD9"/>
<accession>A0A0L0HFD9</accession>
<reference evidence="5 6" key="1">
    <citation type="submission" date="2009-08" db="EMBL/GenBank/DDBJ databases">
        <title>The Genome Sequence of Spizellomyces punctatus strain DAOM BR117.</title>
        <authorList>
            <consortium name="The Broad Institute Genome Sequencing Platform"/>
            <person name="Russ C."/>
            <person name="Cuomo C."/>
            <person name="Shea T."/>
            <person name="Young S.K."/>
            <person name="Zeng Q."/>
            <person name="Koehrsen M."/>
            <person name="Haas B."/>
            <person name="Borodovsky M."/>
            <person name="Guigo R."/>
            <person name="Alvarado L."/>
            <person name="Berlin A."/>
            <person name="Bochicchio J."/>
            <person name="Borenstein D."/>
            <person name="Chapman S."/>
            <person name="Chen Z."/>
            <person name="Engels R."/>
            <person name="Freedman E."/>
            <person name="Gellesch M."/>
            <person name="Goldberg J."/>
            <person name="Griggs A."/>
            <person name="Gujja S."/>
            <person name="Heiman D."/>
            <person name="Hepburn T."/>
            <person name="Howarth C."/>
            <person name="Jen D."/>
            <person name="Larson L."/>
            <person name="Lewis B."/>
            <person name="Mehta T."/>
            <person name="Park D."/>
            <person name="Pearson M."/>
            <person name="Roberts A."/>
            <person name="Saif S."/>
            <person name="Shenoy N."/>
            <person name="Sisk P."/>
            <person name="Stolte C."/>
            <person name="Sykes S."/>
            <person name="Thomson T."/>
            <person name="Walk T."/>
            <person name="White J."/>
            <person name="Yandava C."/>
            <person name="Burger G."/>
            <person name="Gray M.W."/>
            <person name="Holland P.W.H."/>
            <person name="King N."/>
            <person name="Lang F.B.F."/>
            <person name="Roger A.J."/>
            <person name="Ruiz-Trillo I."/>
            <person name="Lander E."/>
            <person name="Nusbaum C."/>
        </authorList>
    </citation>
    <scope>NUCLEOTIDE SEQUENCE [LARGE SCALE GENOMIC DNA]</scope>
    <source>
        <strain evidence="5 6">DAOM BR117</strain>
    </source>
</reference>
<dbReference type="OrthoDB" id="2155436at2759"/>
<evidence type="ECO:0000313" key="6">
    <source>
        <dbReference type="Proteomes" id="UP000053201"/>
    </source>
</evidence>
<feature type="region of interest" description="Disordered" evidence="4">
    <location>
        <begin position="515"/>
        <end position="535"/>
    </location>
</feature>
<dbReference type="SMART" id="SM00248">
    <property type="entry name" value="ANK"/>
    <property type="match status" value="3"/>
</dbReference>
<keyword evidence="2 3" id="KW-0040">ANK repeat</keyword>
<feature type="region of interest" description="Disordered" evidence="4">
    <location>
        <begin position="399"/>
        <end position="500"/>
    </location>
</feature>
<feature type="region of interest" description="Disordered" evidence="4">
    <location>
        <begin position="545"/>
        <end position="564"/>
    </location>
</feature>
<feature type="compositionally biased region" description="Low complexity" evidence="4">
    <location>
        <begin position="515"/>
        <end position="528"/>
    </location>
</feature>
<feature type="compositionally biased region" description="Basic and acidic residues" evidence="4">
    <location>
        <begin position="489"/>
        <end position="498"/>
    </location>
</feature>
<proteinExistence type="predicted"/>
<keyword evidence="1" id="KW-0677">Repeat</keyword>
<dbReference type="PROSITE" id="PS50088">
    <property type="entry name" value="ANK_REPEAT"/>
    <property type="match status" value="3"/>
</dbReference>
<evidence type="ECO:0000313" key="5">
    <source>
        <dbReference type="EMBL" id="KNC99842.1"/>
    </source>
</evidence>
<sequence length="564" mass="58746">MRTPDLLSRLQEDSENDSPMLETRKVGVGVDAQHSLLRRPPVVEKHIRPGSARLGSKPVGKEGTPLESTPSSSLGATPASSTGRLTTRLTTKSDFSDSNSKLRSSTPRLISETKSVSKSKSQSLTKIGRRKSAPKSARTGSAGRRADSAIAISSRGAGTRPGSGLSVGKGSGRPGSAMRLSARGATTTPGTLPLLPGKSKGKKQTEIVTKPLTQKERGLLDACEGDDLDAVYKSLWQNPDINCRKPVFGSSPLAVACRKGNRHVASILLSFGADLNISDEYGVTPLHWAANSGDASLVTLLLRKAVSTGTLASTLAATSPIQAPSGDAPGLLSRKDLFGSTALHFASVNNLTGVARALVAAGCDPTATNNDGRRASELTSDEELRLYLQDEEHRIQKMQSAALRAARRAAAASATSGGSPRRPGTRPGTSKSISRPTTAQSTPNLSKSNTKKSTGRSSSTLVKTASRPSRPTTALPRSTSVKSGLSTSKSKDKSRESIPAEDVLTAEEVVVVSTTPVAPEPAQQPVAEMENEESVVVMKQTSGPRGFMSAVQSGTKGVGVGMSA</sequence>
<evidence type="ECO:0000256" key="2">
    <source>
        <dbReference type="ARBA" id="ARBA00023043"/>
    </source>
</evidence>
<dbReference type="GeneID" id="27688608"/>